<dbReference type="OrthoDB" id="10250458at2759"/>
<dbReference type="GO" id="GO:0005783">
    <property type="term" value="C:endoplasmic reticulum"/>
    <property type="evidence" value="ECO:0007669"/>
    <property type="project" value="TreeGrafter"/>
</dbReference>
<gene>
    <name evidence="5" type="ORF">L211DRAFT_856886</name>
</gene>
<accession>A0A3N4M5B4</accession>
<reference evidence="5 6" key="1">
    <citation type="journal article" date="2018" name="Nat. Ecol. Evol.">
        <title>Pezizomycetes genomes reveal the molecular basis of ectomycorrhizal truffle lifestyle.</title>
        <authorList>
            <person name="Murat C."/>
            <person name="Payen T."/>
            <person name="Noel B."/>
            <person name="Kuo A."/>
            <person name="Morin E."/>
            <person name="Chen J."/>
            <person name="Kohler A."/>
            <person name="Krizsan K."/>
            <person name="Balestrini R."/>
            <person name="Da Silva C."/>
            <person name="Montanini B."/>
            <person name="Hainaut M."/>
            <person name="Levati E."/>
            <person name="Barry K.W."/>
            <person name="Belfiori B."/>
            <person name="Cichocki N."/>
            <person name="Clum A."/>
            <person name="Dockter R.B."/>
            <person name="Fauchery L."/>
            <person name="Guy J."/>
            <person name="Iotti M."/>
            <person name="Le Tacon F."/>
            <person name="Lindquist E.A."/>
            <person name="Lipzen A."/>
            <person name="Malagnac F."/>
            <person name="Mello A."/>
            <person name="Molinier V."/>
            <person name="Miyauchi S."/>
            <person name="Poulain J."/>
            <person name="Riccioni C."/>
            <person name="Rubini A."/>
            <person name="Sitrit Y."/>
            <person name="Splivallo R."/>
            <person name="Traeger S."/>
            <person name="Wang M."/>
            <person name="Zifcakova L."/>
            <person name="Wipf D."/>
            <person name="Zambonelli A."/>
            <person name="Paolocci F."/>
            <person name="Nowrousian M."/>
            <person name="Ottonello S."/>
            <person name="Baldrian P."/>
            <person name="Spatafora J.W."/>
            <person name="Henrissat B."/>
            <person name="Nagy L.G."/>
            <person name="Aury J.M."/>
            <person name="Wincker P."/>
            <person name="Grigoriev I.V."/>
            <person name="Bonfante P."/>
            <person name="Martin F.M."/>
        </authorList>
    </citation>
    <scope>NUCLEOTIDE SEQUENCE [LARGE SCALE GENOMIC DNA]</scope>
    <source>
        <strain evidence="5 6">ATCC MYA-4762</strain>
    </source>
</reference>
<dbReference type="InterPro" id="IPR013918">
    <property type="entry name" value="Nucleotide_exch_fac_Fes1"/>
</dbReference>
<protein>
    <submittedName>
        <fullName evidence="5">Fes1-domain-containing protein</fullName>
    </submittedName>
</protein>
<dbReference type="Pfam" id="PF08609">
    <property type="entry name" value="Fes1"/>
    <property type="match status" value="1"/>
</dbReference>
<sequence length="200" mass="22582">MESILKWGIENSIPGAEGAQTKLNEEALAQLFGAADDATLMKEAMAAINNPSVPVEDKLIAFDNLEMLCEGLDNANNLENLKLWEPLISNFDSPEPDLRFMTAWVCGTAVQNNLKTQQKFHEVGGIPKAIYNYLNDPSEKVRHKSVYNISSAIRNYEPALQEALNLLPENIKGIENYHHEDMEGIDRLVQRMREDAKRQR</sequence>
<evidence type="ECO:0000256" key="3">
    <source>
        <dbReference type="ARBA" id="ARBA00024912"/>
    </source>
</evidence>
<dbReference type="EMBL" id="ML121538">
    <property type="protein sequence ID" value="RPB25415.1"/>
    <property type="molecule type" value="Genomic_DNA"/>
</dbReference>
<proteinExistence type="inferred from homology"/>
<dbReference type="GO" id="GO:0000774">
    <property type="term" value="F:adenyl-nucleotide exchange factor activity"/>
    <property type="evidence" value="ECO:0007669"/>
    <property type="project" value="TreeGrafter"/>
</dbReference>
<dbReference type="SUPFAM" id="SSF48371">
    <property type="entry name" value="ARM repeat"/>
    <property type="match status" value="1"/>
</dbReference>
<dbReference type="PANTHER" id="PTHR19316:SF18">
    <property type="entry name" value="HSP70-BINDING PROTEIN 1"/>
    <property type="match status" value="1"/>
</dbReference>
<dbReference type="AlphaFoldDB" id="A0A3N4M5B4"/>
<dbReference type="Gene3D" id="1.25.10.10">
    <property type="entry name" value="Leucine-rich Repeat Variant"/>
    <property type="match status" value="1"/>
</dbReference>
<dbReference type="InterPro" id="IPR011989">
    <property type="entry name" value="ARM-like"/>
</dbReference>
<keyword evidence="2" id="KW-0677">Repeat</keyword>
<dbReference type="FunCoup" id="A0A3N4M5B4">
    <property type="interactions" value="187"/>
</dbReference>
<evidence type="ECO:0000256" key="1">
    <source>
        <dbReference type="ARBA" id="ARBA00011045"/>
    </source>
</evidence>
<evidence type="ECO:0000313" key="6">
    <source>
        <dbReference type="Proteomes" id="UP000267821"/>
    </source>
</evidence>
<keyword evidence="6" id="KW-1185">Reference proteome</keyword>
<dbReference type="Proteomes" id="UP000267821">
    <property type="component" value="Unassembled WGS sequence"/>
</dbReference>
<name>A0A3N4M5B4_9PEZI</name>
<evidence type="ECO:0000256" key="2">
    <source>
        <dbReference type="ARBA" id="ARBA00022737"/>
    </source>
</evidence>
<comment type="similarity">
    <text evidence="1">Belongs to the FES1 family.</text>
</comment>
<organism evidence="5 6">
    <name type="scientific">Terfezia boudieri ATCC MYA-4762</name>
    <dbReference type="NCBI Taxonomy" id="1051890"/>
    <lineage>
        <taxon>Eukaryota</taxon>
        <taxon>Fungi</taxon>
        <taxon>Dikarya</taxon>
        <taxon>Ascomycota</taxon>
        <taxon>Pezizomycotina</taxon>
        <taxon>Pezizomycetes</taxon>
        <taxon>Pezizales</taxon>
        <taxon>Pezizaceae</taxon>
        <taxon>Terfezia</taxon>
    </lineage>
</organism>
<comment type="function">
    <text evidence="3">Functions as a nucleotide exchange factor (NEF) for Hsp70 chaperones which accelerates the release of ADP. Required for fully efficient Hsp70-mediated folding of proteins.</text>
</comment>
<evidence type="ECO:0000259" key="4">
    <source>
        <dbReference type="Pfam" id="PF08609"/>
    </source>
</evidence>
<dbReference type="InterPro" id="IPR050693">
    <property type="entry name" value="Hsp70_NEF-Inhibitors"/>
</dbReference>
<dbReference type="InParanoid" id="A0A3N4M5B4"/>
<dbReference type="STRING" id="1051890.A0A3N4M5B4"/>
<dbReference type="PANTHER" id="PTHR19316">
    <property type="entry name" value="PROTEIN FOLDING REGULATOR"/>
    <property type="match status" value="1"/>
</dbReference>
<evidence type="ECO:0000313" key="5">
    <source>
        <dbReference type="EMBL" id="RPB25415.1"/>
    </source>
</evidence>
<dbReference type="InterPro" id="IPR016024">
    <property type="entry name" value="ARM-type_fold"/>
</dbReference>
<feature type="domain" description="Nucleotide exchange factor Fes1" evidence="4">
    <location>
        <begin position="1"/>
        <end position="78"/>
    </location>
</feature>